<keyword evidence="3 5" id="KW-0288">FMN</keyword>
<dbReference type="InterPro" id="IPR029479">
    <property type="entry name" value="Nitroreductase"/>
</dbReference>
<evidence type="ECO:0000313" key="7">
    <source>
        <dbReference type="EMBL" id="EHB92739.1"/>
    </source>
</evidence>
<dbReference type="STRING" id="742725.HMPREF9450_00943"/>
<dbReference type="EMBL" id="ADLD01000009">
    <property type="protein sequence ID" value="EHB92739.1"/>
    <property type="molecule type" value="Genomic_DNA"/>
</dbReference>
<dbReference type="InterPro" id="IPR016446">
    <property type="entry name" value="Flavin_OxRdtase_Frp"/>
</dbReference>
<keyword evidence="4 5" id="KW-0560">Oxidoreductase</keyword>
<evidence type="ECO:0000259" key="6">
    <source>
        <dbReference type="Pfam" id="PF00881"/>
    </source>
</evidence>
<dbReference type="GO" id="GO:0016491">
    <property type="term" value="F:oxidoreductase activity"/>
    <property type="evidence" value="ECO:0007669"/>
    <property type="project" value="UniProtKB-UniRule"/>
</dbReference>
<dbReference type="RefSeq" id="WP_009133749.1">
    <property type="nucleotide sequence ID" value="NZ_CP102250.1"/>
</dbReference>
<evidence type="ECO:0000256" key="2">
    <source>
        <dbReference type="ARBA" id="ARBA00022630"/>
    </source>
</evidence>
<evidence type="ECO:0000256" key="4">
    <source>
        <dbReference type="ARBA" id="ARBA00023002"/>
    </source>
</evidence>
<reference evidence="7 8" key="1">
    <citation type="submission" date="2011-08" db="EMBL/GenBank/DDBJ databases">
        <title>The Genome Sequence of Alistipes indistinctus YIT 12060.</title>
        <authorList>
            <consortium name="The Broad Institute Genome Sequencing Platform"/>
            <person name="Earl A."/>
            <person name="Ward D."/>
            <person name="Feldgarden M."/>
            <person name="Gevers D."/>
            <person name="Morotomi M."/>
            <person name="Young S.K."/>
            <person name="Zeng Q."/>
            <person name="Gargeya S."/>
            <person name="Fitzgerald M."/>
            <person name="Haas B."/>
            <person name="Abouelleil A."/>
            <person name="Alvarado L."/>
            <person name="Arachchi H.M."/>
            <person name="Berlin A."/>
            <person name="Brown A."/>
            <person name="Chapman S.B."/>
            <person name="Chen Z."/>
            <person name="Dunbar C."/>
            <person name="Freedman E."/>
            <person name="Gearin G."/>
            <person name="Gellesch M."/>
            <person name="Goldberg J."/>
            <person name="Griggs A."/>
            <person name="Gujja S."/>
            <person name="Heiman D."/>
            <person name="Howarth C."/>
            <person name="Larson L."/>
            <person name="Lui A."/>
            <person name="MacDonald P.J.P."/>
            <person name="Montmayeur A."/>
            <person name="Murphy C."/>
            <person name="Neiman D."/>
            <person name="Pearson M."/>
            <person name="Priest M."/>
            <person name="Roberts A."/>
            <person name="Saif S."/>
            <person name="Shea T."/>
            <person name="Shenoy N."/>
            <person name="Sisk P."/>
            <person name="Stolte C."/>
            <person name="Sykes S."/>
            <person name="Wortman J."/>
            <person name="Nusbaum C."/>
            <person name="Birren B."/>
        </authorList>
    </citation>
    <scope>NUCLEOTIDE SEQUENCE [LARGE SCALE GENOMIC DNA]</scope>
    <source>
        <strain evidence="7 8">YIT 12060</strain>
    </source>
</reference>
<dbReference type="PATRIC" id="fig|742725.3.peg.997"/>
<dbReference type="PANTHER" id="PTHR43425:SF2">
    <property type="entry name" value="OXYGEN-INSENSITIVE NADPH NITROREDUCTASE"/>
    <property type="match status" value="1"/>
</dbReference>
<dbReference type="GeneID" id="92816039"/>
<organism evidence="7 8">
    <name type="scientific">Alistipes indistinctus YIT 12060</name>
    <dbReference type="NCBI Taxonomy" id="742725"/>
    <lineage>
        <taxon>Bacteria</taxon>
        <taxon>Pseudomonadati</taxon>
        <taxon>Bacteroidota</taxon>
        <taxon>Bacteroidia</taxon>
        <taxon>Bacteroidales</taxon>
        <taxon>Rikenellaceae</taxon>
        <taxon>Alistipes</taxon>
    </lineage>
</organism>
<name>G5H7A0_9BACT</name>
<proteinExistence type="inferred from homology"/>
<gene>
    <name evidence="7" type="ORF">HMPREF9450_00943</name>
</gene>
<dbReference type="AlphaFoldDB" id="G5H7A0"/>
<dbReference type="OrthoDB" id="9775805at2"/>
<dbReference type="PANTHER" id="PTHR43425">
    <property type="entry name" value="OXYGEN-INSENSITIVE NADPH NITROREDUCTASE"/>
    <property type="match status" value="1"/>
</dbReference>
<dbReference type="SUPFAM" id="SSF55469">
    <property type="entry name" value="FMN-dependent nitroreductase-like"/>
    <property type="match status" value="1"/>
</dbReference>
<dbReference type="HOGENOM" id="CLU_070764_0_1_10"/>
<comment type="caution">
    <text evidence="7">The sequence shown here is derived from an EMBL/GenBank/DDBJ whole genome shotgun (WGS) entry which is preliminary data.</text>
</comment>
<evidence type="ECO:0000256" key="5">
    <source>
        <dbReference type="PIRNR" id="PIRNR005426"/>
    </source>
</evidence>
<sequence length="248" mass="28433">MIPEIFSHRSIRSYLPEPVPEEVLRRILEAGVRASTTGNMQLYSLVVTTSPEIKERLAPCHFNQPMVTQAPVVITFCADIRRFSLWCRQRGAEPQYDNFVWFVNSMIDTILASQNIVLQAENEGLGICYLGTTTYNAQEIAEVLGLPEGVIPVTTLTMGYPDKMPPLTDRLPLEGVVHRERYHDYTPEQIERIWAEREASEETAGLLEVNQLSNLARIFTERRYTGKDNLLFSRKYFDALKKQGFFNQ</sequence>
<evidence type="ECO:0000313" key="8">
    <source>
        <dbReference type="Proteomes" id="UP000006008"/>
    </source>
</evidence>
<dbReference type="Gene3D" id="3.40.109.10">
    <property type="entry name" value="NADH Oxidase"/>
    <property type="match status" value="1"/>
</dbReference>
<dbReference type="InterPro" id="IPR000415">
    <property type="entry name" value="Nitroreductase-like"/>
</dbReference>
<dbReference type="PIRSF" id="PIRSF005426">
    <property type="entry name" value="Frp"/>
    <property type="match status" value="1"/>
</dbReference>
<feature type="domain" description="Nitroreductase" evidence="6">
    <location>
        <begin position="7"/>
        <end position="160"/>
    </location>
</feature>
<keyword evidence="5" id="KW-0521">NADP</keyword>
<accession>G5H7A0</accession>
<comment type="similarity">
    <text evidence="1 5">Belongs to the flavin oxidoreductase frp family.</text>
</comment>
<dbReference type="eggNOG" id="COG0778">
    <property type="taxonomic scope" value="Bacteria"/>
</dbReference>
<keyword evidence="2 5" id="KW-0285">Flavoprotein</keyword>
<dbReference type="Proteomes" id="UP000006008">
    <property type="component" value="Unassembled WGS sequence"/>
</dbReference>
<evidence type="ECO:0000256" key="3">
    <source>
        <dbReference type="ARBA" id="ARBA00022643"/>
    </source>
</evidence>
<protein>
    <recommendedName>
        <fullName evidence="6">Nitroreductase domain-containing protein</fullName>
    </recommendedName>
</protein>
<evidence type="ECO:0000256" key="1">
    <source>
        <dbReference type="ARBA" id="ARBA00008366"/>
    </source>
</evidence>
<dbReference type="Pfam" id="PF00881">
    <property type="entry name" value="Nitroreductase"/>
    <property type="match status" value="1"/>
</dbReference>
<keyword evidence="8" id="KW-1185">Reference proteome</keyword>